<reference evidence="2 3" key="2">
    <citation type="submission" date="2019-06" db="EMBL/GenBank/DDBJ databases">
        <authorList>
            <person name="Seo Y."/>
        </authorList>
    </citation>
    <scope>NUCLEOTIDE SEQUENCE [LARGE SCALE GENOMIC DNA]</scope>
    <source>
        <strain evidence="2 3">MaA-Y11</strain>
    </source>
</reference>
<feature type="chain" id="PRO_5021310862" evidence="1">
    <location>
        <begin position="21"/>
        <end position="402"/>
    </location>
</feature>
<dbReference type="AlphaFoldDB" id="A0A501QEV0"/>
<dbReference type="Gene3D" id="1.25.40.10">
    <property type="entry name" value="Tetratricopeptide repeat domain"/>
    <property type="match status" value="1"/>
</dbReference>
<organism evidence="2 3">
    <name type="scientific">Flavobacterium microcysteis</name>
    <dbReference type="NCBI Taxonomy" id="2596891"/>
    <lineage>
        <taxon>Bacteria</taxon>
        <taxon>Pseudomonadati</taxon>
        <taxon>Bacteroidota</taxon>
        <taxon>Flavobacteriia</taxon>
        <taxon>Flavobacteriales</taxon>
        <taxon>Flavobacteriaceae</taxon>
        <taxon>Flavobacterium</taxon>
    </lineage>
</organism>
<reference evidence="2 3" key="1">
    <citation type="submission" date="2019-06" db="EMBL/GenBank/DDBJ databases">
        <title>Flavobacterium sp. MaA-Y11 from geoumgang.</title>
        <authorList>
            <person name="Jeong S."/>
        </authorList>
    </citation>
    <scope>NUCLEOTIDE SEQUENCE [LARGE SCALE GENOMIC DNA]</scope>
    <source>
        <strain evidence="2 3">MaA-Y11</strain>
    </source>
</reference>
<dbReference type="EMBL" id="VFJE01000051">
    <property type="protein sequence ID" value="TPD71360.1"/>
    <property type="molecule type" value="Genomic_DNA"/>
</dbReference>
<evidence type="ECO:0000256" key="1">
    <source>
        <dbReference type="SAM" id="SignalP"/>
    </source>
</evidence>
<keyword evidence="1" id="KW-0732">Signal</keyword>
<evidence type="ECO:0000313" key="3">
    <source>
        <dbReference type="Proteomes" id="UP000319175"/>
    </source>
</evidence>
<protein>
    <submittedName>
        <fullName evidence="2">Uncharacterized protein</fullName>
    </submittedName>
</protein>
<comment type="caution">
    <text evidence="2">The sequence shown here is derived from an EMBL/GenBank/DDBJ whole genome shotgun (WGS) entry which is preliminary data.</text>
</comment>
<dbReference type="OrthoDB" id="1451408at2"/>
<sequence>MLTRKITILLLSFLVQSAFSQQDGYWDKDRATTKEIVVSAGEKITVRTEDLPAGTTEIVYRITLLDENQQMAGSLSSLLKAIPDPSGISQGAAGAVFLTSKISGDDKCKYGIFSSNVFAKEYKEKGKTDNACLFQNTAVNKEARRLSIDKSSCLKTGQEYLWFGFESMNWIMKQKIVLEIVPWVDNKLSRGWTLENRQTIIKQIKTSDLAKKMLNSDDFSLCILEKMQKRYKFQEFQNLLMIEKAKAFKDFGNACLSEKPANKSILTSIRLDAMQYFKNKKYEQAIDLLQTGVVENGNATVLDYNALGQYYLYSRQFDKALKALKDGESRDESELLIQLNMAHVYLLKGDYKKAKEIHKKYKGQNVTTTLSWKAKTQFDIEDLRKAGFVNDDFDRILKLLED</sequence>
<gene>
    <name evidence="2" type="ORF">FJA49_04490</name>
</gene>
<proteinExistence type="predicted"/>
<feature type="signal peptide" evidence="1">
    <location>
        <begin position="1"/>
        <end position="20"/>
    </location>
</feature>
<dbReference type="Proteomes" id="UP000319175">
    <property type="component" value="Unassembled WGS sequence"/>
</dbReference>
<dbReference type="InterPro" id="IPR011990">
    <property type="entry name" value="TPR-like_helical_dom_sf"/>
</dbReference>
<name>A0A501QEV0_9FLAO</name>
<accession>A0A501QEV0</accession>
<dbReference type="SUPFAM" id="SSF48452">
    <property type="entry name" value="TPR-like"/>
    <property type="match status" value="1"/>
</dbReference>
<keyword evidence="3" id="KW-1185">Reference proteome</keyword>
<evidence type="ECO:0000313" key="2">
    <source>
        <dbReference type="EMBL" id="TPD71360.1"/>
    </source>
</evidence>